<dbReference type="STRING" id="497964.CfE428DRAFT_4331"/>
<evidence type="ECO:0000256" key="2">
    <source>
        <dbReference type="ARBA" id="ARBA00023157"/>
    </source>
</evidence>
<dbReference type="Pfam" id="PF13385">
    <property type="entry name" value="Laminin_G_3"/>
    <property type="match status" value="1"/>
</dbReference>
<keyword evidence="3" id="KW-1133">Transmembrane helix</keyword>
<keyword evidence="2" id="KW-1015">Disulfide bond</keyword>
<protein>
    <submittedName>
        <fullName evidence="5">LamG domain protein jellyroll fold domain protein</fullName>
    </submittedName>
</protein>
<dbReference type="InterPro" id="IPR006860">
    <property type="entry name" value="FecR"/>
</dbReference>
<feature type="transmembrane region" description="Helical" evidence="3">
    <location>
        <begin position="85"/>
        <end position="105"/>
    </location>
</feature>
<accession>B4D5Z2</accession>
<name>B4D5Z2_9BACT</name>
<dbReference type="Gene3D" id="2.60.120.200">
    <property type="match status" value="1"/>
</dbReference>
<dbReference type="PANTHER" id="PTHR30273">
    <property type="entry name" value="PERIPLASMIC SIGNAL SENSOR AND SIGMA FACTOR ACTIVATOR FECR-RELATED"/>
    <property type="match status" value="1"/>
</dbReference>
<proteinExistence type="predicted"/>
<keyword evidence="1" id="KW-0732">Signal</keyword>
<dbReference type="AlphaFoldDB" id="B4D5Z2"/>
<keyword evidence="3" id="KW-0472">Membrane</keyword>
<keyword evidence="3" id="KW-0812">Transmembrane</keyword>
<evidence type="ECO:0000259" key="4">
    <source>
        <dbReference type="SMART" id="SM00560"/>
    </source>
</evidence>
<evidence type="ECO:0000256" key="3">
    <source>
        <dbReference type="SAM" id="Phobius"/>
    </source>
</evidence>
<dbReference type="RefSeq" id="WP_006981655.1">
    <property type="nucleotide sequence ID" value="NZ_ABVL01000014.1"/>
</dbReference>
<dbReference type="InterPro" id="IPR006558">
    <property type="entry name" value="LamG-like"/>
</dbReference>
<dbReference type="eggNOG" id="COG3712">
    <property type="taxonomic scope" value="Bacteria"/>
</dbReference>
<reference evidence="5 6" key="1">
    <citation type="journal article" date="2011" name="J. Bacteriol.">
        <title>Genome sequence of Chthoniobacter flavus Ellin428, an aerobic heterotrophic soil bacterium.</title>
        <authorList>
            <person name="Kant R."/>
            <person name="van Passel M.W."/>
            <person name="Palva A."/>
            <person name="Lucas S."/>
            <person name="Lapidus A."/>
            <person name="Glavina Del Rio T."/>
            <person name="Dalin E."/>
            <person name="Tice H."/>
            <person name="Bruce D."/>
            <person name="Goodwin L."/>
            <person name="Pitluck S."/>
            <person name="Larimer F.W."/>
            <person name="Land M.L."/>
            <person name="Hauser L."/>
            <person name="Sangwan P."/>
            <person name="de Vos W.M."/>
            <person name="Janssen P.H."/>
            <person name="Smidt H."/>
        </authorList>
    </citation>
    <scope>NUCLEOTIDE SEQUENCE [LARGE SCALE GENOMIC DNA]</scope>
    <source>
        <strain evidence="5 6">Ellin428</strain>
    </source>
</reference>
<dbReference type="EMBL" id="ABVL01000014">
    <property type="protein sequence ID" value="EDY18195.1"/>
    <property type="molecule type" value="Genomic_DNA"/>
</dbReference>
<evidence type="ECO:0000313" key="6">
    <source>
        <dbReference type="Proteomes" id="UP000005824"/>
    </source>
</evidence>
<dbReference type="Pfam" id="PF04773">
    <property type="entry name" value="FecR"/>
    <property type="match status" value="1"/>
</dbReference>
<dbReference type="SUPFAM" id="SSF49899">
    <property type="entry name" value="Concanavalin A-like lectins/glucanases"/>
    <property type="match status" value="1"/>
</dbReference>
<dbReference type="Proteomes" id="UP000005824">
    <property type="component" value="Unassembled WGS sequence"/>
</dbReference>
<dbReference type="PANTHER" id="PTHR30273:SF2">
    <property type="entry name" value="PROTEIN FECR"/>
    <property type="match status" value="1"/>
</dbReference>
<dbReference type="InParanoid" id="B4D5Z2"/>
<gene>
    <name evidence="5" type="ORF">CfE428DRAFT_4331</name>
</gene>
<keyword evidence="6" id="KW-1185">Reference proteome</keyword>
<evidence type="ECO:0000313" key="5">
    <source>
        <dbReference type="EMBL" id="EDY18195.1"/>
    </source>
</evidence>
<dbReference type="GO" id="GO:0016989">
    <property type="term" value="F:sigma factor antagonist activity"/>
    <property type="evidence" value="ECO:0007669"/>
    <property type="project" value="TreeGrafter"/>
</dbReference>
<dbReference type="Gene3D" id="2.60.120.1440">
    <property type="match status" value="1"/>
</dbReference>
<dbReference type="SMART" id="SM00560">
    <property type="entry name" value="LamGL"/>
    <property type="match status" value="1"/>
</dbReference>
<dbReference type="InterPro" id="IPR012373">
    <property type="entry name" value="Ferrdict_sens_TM"/>
</dbReference>
<comment type="caution">
    <text evidence="5">The sequence shown here is derived from an EMBL/GenBank/DDBJ whole genome shotgun (WGS) entry which is preliminary data.</text>
</comment>
<organism evidence="5 6">
    <name type="scientific">Chthoniobacter flavus Ellin428</name>
    <dbReference type="NCBI Taxonomy" id="497964"/>
    <lineage>
        <taxon>Bacteria</taxon>
        <taxon>Pseudomonadati</taxon>
        <taxon>Verrucomicrobiota</taxon>
        <taxon>Spartobacteria</taxon>
        <taxon>Chthoniobacterales</taxon>
        <taxon>Chthoniobacteraceae</taxon>
        <taxon>Chthoniobacter</taxon>
    </lineage>
</organism>
<evidence type="ECO:0000256" key="1">
    <source>
        <dbReference type="ARBA" id="ARBA00022729"/>
    </source>
</evidence>
<dbReference type="InterPro" id="IPR013320">
    <property type="entry name" value="ConA-like_dom_sf"/>
</dbReference>
<feature type="domain" description="LamG-like jellyroll fold" evidence="4">
    <location>
        <begin position="369"/>
        <end position="509"/>
    </location>
</feature>
<sequence length="526" mass="57402">MDSARLERLLDRYLDEALTPEEKTEVEGMLRTSPQARQTFWERARFHALLREAGAEGRGRELAQEPDRRWLDVLARLIGLLQRHAGWAVAAAAVIVAVVGIWMAWRQIEARGDQTTSAVAVLTEAVDMEWAPGTGDHAVGGPLSPGWLRFDSGLAQIEFNDGARVIVEGPAELEIRSRSEAYCREGRLSAQVPAAAHGFKIGSPKMTVVDLGTTFGFETHAGAAQVHVFEGKVQIADARNAPKKELLAGQALSVDADGQWREITATASLFPSSAALQQKAASSWQKREADWKLASSALQGDPTLILHYTFESDSNFDRRLPNVAHGEPRASDGAIVGCRWAEGRWPGKGALEFKGAGDGVRVEIPGVFDALTLAAWVRVDGLDHNFNSLLMADAFDRGAMHWQITKKGTVKLGLAGAGDFDTPVIFLPERLGQWVHLAVVVDRAGHRVAHYVDGAEVSTAAFKIDLPLGFGRAEVGTWNPAPRQDRTPVRTFNGRMDEMLVFRRALSAQEVRDLARNALRPAPSPQ</sequence>